<proteinExistence type="predicted"/>
<sequence>MESSLLGAGAVDQIIVFERNSGKVLASSMGFLVSSYEQEQIKLVFDCDGPGETLLAARKHGFQVAGQIFVVVKADSRSLYGIKGEEGVCIVRTGTAMLIAHFSPPSYLEEAARCVEQLCDNLIEQGS</sequence>
<evidence type="ECO:0000313" key="2">
    <source>
        <dbReference type="Proteomes" id="UP001153332"/>
    </source>
</evidence>
<organism evidence="1 2">
    <name type="scientific">Lasiodiplodia mahajangana</name>
    <dbReference type="NCBI Taxonomy" id="1108764"/>
    <lineage>
        <taxon>Eukaryota</taxon>
        <taxon>Fungi</taxon>
        <taxon>Dikarya</taxon>
        <taxon>Ascomycota</taxon>
        <taxon>Pezizomycotina</taxon>
        <taxon>Dothideomycetes</taxon>
        <taxon>Dothideomycetes incertae sedis</taxon>
        <taxon>Botryosphaeriales</taxon>
        <taxon>Botryosphaeriaceae</taxon>
        <taxon>Lasiodiplodia</taxon>
    </lineage>
</organism>
<reference evidence="1" key="1">
    <citation type="submission" date="2022-12" db="EMBL/GenBank/DDBJ databases">
        <title>Genome Sequence of Lasiodiplodia mahajangana.</title>
        <authorList>
            <person name="Buettner E."/>
        </authorList>
    </citation>
    <scope>NUCLEOTIDE SEQUENCE</scope>
    <source>
        <strain evidence="1">VT137</strain>
    </source>
</reference>
<dbReference type="Proteomes" id="UP001153332">
    <property type="component" value="Unassembled WGS sequence"/>
</dbReference>
<comment type="caution">
    <text evidence="1">The sequence shown here is derived from an EMBL/GenBank/DDBJ whole genome shotgun (WGS) entry which is preliminary data.</text>
</comment>
<gene>
    <name evidence="1" type="ORF">O1611_g2190</name>
</gene>
<keyword evidence="2" id="KW-1185">Reference proteome</keyword>
<dbReference type="EMBL" id="JAPUUL010000290">
    <property type="protein sequence ID" value="KAJ8131436.1"/>
    <property type="molecule type" value="Genomic_DNA"/>
</dbReference>
<name>A0ACC2JVA0_9PEZI</name>
<accession>A0ACC2JVA0</accession>
<protein>
    <submittedName>
        <fullName evidence="1">Uncharacterized protein</fullName>
    </submittedName>
</protein>
<evidence type="ECO:0000313" key="1">
    <source>
        <dbReference type="EMBL" id="KAJ8131436.1"/>
    </source>
</evidence>